<evidence type="ECO:0000313" key="3">
    <source>
        <dbReference type="EMBL" id="CAH3189107.1"/>
    </source>
</evidence>
<feature type="chain" id="PRO_5046453196" evidence="2">
    <location>
        <begin position="24"/>
        <end position="233"/>
    </location>
</feature>
<dbReference type="Proteomes" id="UP001159405">
    <property type="component" value="Unassembled WGS sequence"/>
</dbReference>
<protein>
    <submittedName>
        <fullName evidence="3">Uncharacterized protein</fullName>
    </submittedName>
</protein>
<evidence type="ECO:0000256" key="1">
    <source>
        <dbReference type="SAM" id="MobiDB-lite"/>
    </source>
</evidence>
<comment type="caution">
    <text evidence="3">The sequence shown here is derived from an EMBL/GenBank/DDBJ whole genome shotgun (WGS) entry which is preliminary data.</text>
</comment>
<name>A0ABN8SBN1_9CNID</name>
<sequence>MSTASRSFAFNILVVIALKGARAEDVNVCPKEMVELYCPPLEPAIRNGDYRELIWKVADPGDKSEREIGLTLIANQTFNLSGALGKMVSIGNNQDMWWYWIKRDGKAQKIAYCNSESCVFDECNSTCQSRLRIDGATLELTEVREEDRGLQLQCQIFPKFQVYKMKVSVVLPKDSVSSTSSTHGKNEKVPSNNTKTTSETSRKSKAGTYGTQNSASSRTLLAFLSILITSFGV</sequence>
<keyword evidence="4" id="KW-1185">Reference proteome</keyword>
<reference evidence="3 4" key="1">
    <citation type="submission" date="2022-05" db="EMBL/GenBank/DDBJ databases">
        <authorList>
            <consortium name="Genoscope - CEA"/>
            <person name="William W."/>
        </authorList>
    </citation>
    <scope>NUCLEOTIDE SEQUENCE [LARGE SCALE GENOMIC DNA]</scope>
</reference>
<dbReference type="EMBL" id="CALNXK010000682">
    <property type="protein sequence ID" value="CAH3189107.1"/>
    <property type="molecule type" value="Genomic_DNA"/>
</dbReference>
<evidence type="ECO:0000256" key="2">
    <source>
        <dbReference type="SAM" id="SignalP"/>
    </source>
</evidence>
<organism evidence="3 4">
    <name type="scientific">Porites lobata</name>
    <dbReference type="NCBI Taxonomy" id="104759"/>
    <lineage>
        <taxon>Eukaryota</taxon>
        <taxon>Metazoa</taxon>
        <taxon>Cnidaria</taxon>
        <taxon>Anthozoa</taxon>
        <taxon>Hexacorallia</taxon>
        <taxon>Scleractinia</taxon>
        <taxon>Fungiina</taxon>
        <taxon>Poritidae</taxon>
        <taxon>Porites</taxon>
    </lineage>
</organism>
<evidence type="ECO:0000313" key="4">
    <source>
        <dbReference type="Proteomes" id="UP001159405"/>
    </source>
</evidence>
<feature type="region of interest" description="Disordered" evidence="1">
    <location>
        <begin position="175"/>
        <end position="212"/>
    </location>
</feature>
<feature type="signal peptide" evidence="2">
    <location>
        <begin position="1"/>
        <end position="23"/>
    </location>
</feature>
<accession>A0ABN8SBN1</accession>
<proteinExistence type="predicted"/>
<gene>
    <name evidence="3" type="ORF">PLOB_00042313</name>
</gene>
<keyword evidence="2" id="KW-0732">Signal</keyword>